<protein>
    <submittedName>
        <fullName evidence="3">VCBS repeat-containing protein</fullName>
    </submittedName>
</protein>
<feature type="signal peptide" evidence="2">
    <location>
        <begin position="1"/>
        <end position="24"/>
    </location>
</feature>
<name>A0ABU9MVN0_9GAMM</name>
<comment type="caution">
    <text evidence="3">The sequence shown here is derived from an EMBL/GenBank/DDBJ whole genome shotgun (WGS) entry which is preliminary data.</text>
</comment>
<dbReference type="PANTHER" id="PTHR45460">
    <property type="entry name" value="SIMILAR TO CYSTEINE PROTEINASE"/>
    <property type="match status" value="1"/>
</dbReference>
<keyword evidence="4" id="KW-1185">Reference proteome</keyword>
<accession>A0ABU9MVN0</accession>
<evidence type="ECO:0000313" key="4">
    <source>
        <dbReference type="Proteomes" id="UP001447008"/>
    </source>
</evidence>
<evidence type="ECO:0000256" key="2">
    <source>
        <dbReference type="SAM" id="SignalP"/>
    </source>
</evidence>
<evidence type="ECO:0000256" key="1">
    <source>
        <dbReference type="ARBA" id="ARBA00022729"/>
    </source>
</evidence>
<evidence type="ECO:0000313" key="3">
    <source>
        <dbReference type="EMBL" id="MEM0514886.1"/>
    </source>
</evidence>
<feature type="chain" id="PRO_5045373951" evidence="2">
    <location>
        <begin position="25"/>
        <end position="497"/>
    </location>
</feature>
<organism evidence="3 4">
    <name type="scientific">Pseudoalteromonas qingdaonensis</name>
    <dbReference type="NCBI Taxonomy" id="3131913"/>
    <lineage>
        <taxon>Bacteria</taxon>
        <taxon>Pseudomonadati</taxon>
        <taxon>Pseudomonadota</taxon>
        <taxon>Gammaproteobacteria</taxon>
        <taxon>Alteromonadales</taxon>
        <taxon>Pseudoalteromonadaceae</taxon>
        <taxon>Pseudoalteromonas</taxon>
    </lineage>
</organism>
<dbReference type="SUPFAM" id="SSF69318">
    <property type="entry name" value="Integrin alpha N-terminal domain"/>
    <property type="match status" value="2"/>
</dbReference>
<keyword evidence="1 2" id="KW-0732">Signal</keyword>
<dbReference type="Pfam" id="PF13517">
    <property type="entry name" value="FG-GAP_3"/>
    <property type="match status" value="2"/>
</dbReference>
<proteinExistence type="predicted"/>
<gene>
    <name evidence="3" type="ORF">WCN91_05505</name>
</gene>
<dbReference type="PANTHER" id="PTHR45460:SF2">
    <property type="entry name" value="ALPHA 1,3 GLUCANASE, GH71 FAMILY (EUROFUNG)"/>
    <property type="match status" value="1"/>
</dbReference>
<dbReference type="RefSeq" id="WP_342677065.1">
    <property type="nucleotide sequence ID" value="NZ_JBCGCU010000004.1"/>
</dbReference>
<dbReference type="InterPro" id="IPR028994">
    <property type="entry name" value="Integrin_alpha_N"/>
</dbReference>
<dbReference type="EMBL" id="JBCGCU010000004">
    <property type="protein sequence ID" value="MEM0514886.1"/>
    <property type="molecule type" value="Genomic_DNA"/>
</dbReference>
<dbReference type="InterPro" id="IPR013517">
    <property type="entry name" value="FG-GAP"/>
</dbReference>
<reference evidence="3 4" key="1">
    <citation type="submission" date="2024-03" db="EMBL/GenBank/DDBJ databases">
        <title>Pseudoalteromonas qingdaonensis sp. nov., isolated from the intestines of marine benthic organisms.</title>
        <authorList>
            <person name="Lin X."/>
            <person name="Fang S."/>
            <person name="Hu X."/>
        </authorList>
    </citation>
    <scope>NUCLEOTIDE SEQUENCE [LARGE SCALE GENOMIC DNA]</scope>
    <source>
        <strain evidence="3 4">YIC-827</strain>
    </source>
</reference>
<dbReference type="Proteomes" id="UP001447008">
    <property type="component" value="Unassembled WGS sequence"/>
</dbReference>
<sequence>MKGFLQTALLASLPLGLMATPAAAEPFQALSIDLDFNISRTPLSADLTPHPGKEIVVFGRNESQAHQVAVLAVVDGKLQLVDRFAMGEEYFAYDISEQKKSEHTLYFLAHDHVGRYQYPQQKGEARLFAFADVSSIYRIKRSNFMRQIDFIHDFNNDGASDIMLADFTELHVWLSQHEGGHKKVSLDIGSHSVLNGVELNASPAQVFTLDLNQDGRLDIAHLHEGRLHLYYAHKRHFEHQEVAIRDGIHSIDWWDQLGDDGQPLDQSDLKYRKLERFEDINGDAIPDLVVRYTQSSGVFDRSNDYEIYYGSLDKQRQLSYANKADTQVSADGTLTDLQLQDIDGDGRLEVMVASFELGVSQVISALLASSIDQDILLYWQNTQGQFPQKPSLDYETEMNFSISKGRASDPLVMLADINGDGRQDLLFSEDNDTLVYRINQGQKTFARSQKQKLTLPQSGSYISSTDINDDGKNDLLLYYGQLDKPELKRRLSLLFAR</sequence>
<dbReference type="Gene3D" id="2.130.10.130">
    <property type="entry name" value="Integrin alpha, N-terminal"/>
    <property type="match status" value="2"/>
</dbReference>